<evidence type="ECO:0000313" key="1">
    <source>
        <dbReference type="EMBL" id="ADJ53129.1"/>
    </source>
</evidence>
<evidence type="ECO:0000313" key="2">
    <source>
        <dbReference type="Proteomes" id="UP000000331"/>
    </source>
</evidence>
<accession>D9J0N9</accession>
<name>D9J0N9_9CAUD</name>
<reference evidence="1 2" key="1">
    <citation type="journal article" date="2010" name="J. Bacteriol.">
        <title>Brochothrix thermosphacta bacteriophages feature heterogeneous and highly mosaic genomes and utilize unique prophage insertion sites.</title>
        <authorList>
            <person name="Kilcher S."/>
            <person name="Loessner M.J."/>
            <person name="Klumpp J."/>
        </authorList>
    </citation>
    <scope>NUCLEOTIDE SEQUENCE [LARGE SCALE GENOMIC DNA]</scope>
</reference>
<organism evidence="1 2">
    <name type="scientific">Brochothrix phage A9</name>
    <dbReference type="NCBI Taxonomy" id="857312"/>
    <lineage>
        <taxon>Viruses</taxon>
        <taxon>Duplodnaviria</taxon>
        <taxon>Heunggongvirae</taxon>
        <taxon>Uroviricota</taxon>
        <taxon>Caudoviricetes</taxon>
        <taxon>Herelleviridae</taxon>
        <taxon>Klumppvirus</taxon>
        <taxon>Klumppvirus A9</taxon>
    </lineage>
</organism>
<dbReference type="KEGG" id="vg:10359125"/>
<protein>
    <submittedName>
        <fullName evidence="1">Gp92</fullName>
    </submittedName>
</protein>
<sequence>MARGRKPKLFSNPSGTLKSAKKTFESSMTSNLANAISKSPDVKVEVVKPNYLKVTEKRMIKAGVVDLKPYFARSPKRKITKSGKNKGGWYINVPIQLKARKVKRKTYDELNSTFKDLGPSSTATRTIQSLNTGRNVGTLSSLNHKPVASNVTATKSATGRRTSYVAFRRVSNKSPKGSWIVGRKNLSSANTSKTMQRNIDNLLKHNMKNL</sequence>
<dbReference type="OrthoDB" id="9445at10239"/>
<dbReference type="Proteomes" id="UP000000331">
    <property type="component" value="Segment"/>
</dbReference>
<dbReference type="GeneID" id="10359125"/>
<dbReference type="EMBL" id="HM242243">
    <property type="protein sequence ID" value="ADJ53129.1"/>
    <property type="molecule type" value="Genomic_DNA"/>
</dbReference>
<proteinExistence type="predicted"/>
<dbReference type="RefSeq" id="YP_004301425.1">
    <property type="nucleotide sequence ID" value="NC_015253.1"/>
</dbReference>
<keyword evidence="2" id="KW-1185">Reference proteome</keyword>